<evidence type="ECO:0000313" key="1">
    <source>
        <dbReference type="EMBL" id="KAJ8721793.1"/>
    </source>
</evidence>
<dbReference type="EMBL" id="CM056792">
    <property type="protein sequence ID" value="KAJ8721793.1"/>
    <property type="molecule type" value="Genomic_DNA"/>
</dbReference>
<keyword evidence="2" id="KW-1185">Reference proteome</keyword>
<dbReference type="Proteomes" id="UP001231649">
    <property type="component" value="Chromosome 16"/>
</dbReference>
<accession>A0ACC2QNR2</accession>
<sequence>MSEGDTSKLNKGPMLGIRHLQVIMLFLAMVICYTMRINISMAIVVMTDKATEGSFDWSMQTQSVILSSFFWGYVVLQIPSGEIAARFGGMILITICIAVNSAITLMIPILTYYGGWKLLCVCRVLQGLSQGCLFPTMHNLIGKWVPVEEKSRLGTLIYGGPMLGTALQMMMSGFIADSWGWPAIFYVNGAIGAVWVVIYVFLGSDSPQRSKMIGDAERLYIQTSLGHIGEQKRIPTPWKKLATSLPFLSLIVIHCGHNWGYWTLITEMPSYMKKVLGVDIKSNGLMSALPYMAMYLLTFPFGFFSDYFIKKKWLTINWCRKLSSCIAEYGPALALVALCYVPPGDIVMAVAILTVVVGLNAGHTTGYLLVHIDMAPNFAGTMMGITNCFANILAIIAPLAAGSLLQDETDPEQWHQVFYLSSAIYIASNTFFIIFGTSDRQSWNEPVSKKVIAGEEKKAEKIV</sequence>
<proteinExistence type="predicted"/>
<name>A0ACC2QNR2_9NEOP</name>
<gene>
    <name evidence="1" type="ORF">PYW08_004195</name>
</gene>
<comment type="caution">
    <text evidence="1">The sequence shown here is derived from an EMBL/GenBank/DDBJ whole genome shotgun (WGS) entry which is preliminary data.</text>
</comment>
<protein>
    <submittedName>
        <fullName evidence="1">Uncharacterized protein</fullName>
    </submittedName>
</protein>
<evidence type="ECO:0000313" key="2">
    <source>
        <dbReference type="Proteomes" id="UP001231649"/>
    </source>
</evidence>
<organism evidence="1 2">
    <name type="scientific">Mythimna loreyi</name>
    <dbReference type="NCBI Taxonomy" id="667449"/>
    <lineage>
        <taxon>Eukaryota</taxon>
        <taxon>Metazoa</taxon>
        <taxon>Ecdysozoa</taxon>
        <taxon>Arthropoda</taxon>
        <taxon>Hexapoda</taxon>
        <taxon>Insecta</taxon>
        <taxon>Pterygota</taxon>
        <taxon>Neoptera</taxon>
        <taxon>Endopterygota</taxon>
        <taxon>Lepidoptera</taxon>
        <taxon>Glossata</taxon>
        <taxon>Ditrysia</taxon>
        <taxon>Noctuoidea</taxon>
        <taxon>Noctuidae</taxon>
        <taxon>Noctuinae</taxon>
        <taxon>Hadenini</taxon>
        <taxon>Mythimna</taxon>
    </lineage>
</organism>
<reference evidence="1" key="1">
    <citation type="submission" date="2023-03" db="EMBL/GenBank/DDBJ databases">
        <title>Chromosome-level genomes of two armyworms, Mythimna separata and Mythimna loreyi, provide insights into the biosynthesis and reception of sex pheromones.</title>
        <authorList>
            <person name="Zhao H."/>
        </authorList>
    </citation>
    <scope>NUCLEOTIDE SEQUENCE</scope>
    <source>
        <strain evidence="1">BeijingLab</strain>
    </source>
</reference>